<dbReference type="EMBL" id="SCLP01000015">
    <property type="protein sequence ID" value="TFF44250.1"/>
    <property type="molecule type" value="Genomic_DNA"/>
</dbReference>
<comment type="caution">
    <text evidence="6">The sequence shown here is derived from an EMBL/GenBank/DDBJ whole genome shotgun (WGS) entry which is preliminary data.</text>
</comment>
<dbReference type="Proteomes" id="UP000297630">
    <property type="component" value="Unassembled WGS sequence"/>
</dbReference>
<evidence type="ECO:0000256" key="3">
    <source>
        <dbReference type="ARBA" id="ARBA00023008"/>
    </source>
</evidence>
<name>A0A4Y8T033_BACTU</name>
<gene>
    <name evidence="6" type="ORF">EQ803_24810</name>
</gene>
<dbReference type="PANTHER" id="PTHR11474:SF126">
    <property type="entry name" value="TYROSINASE-LIKE PROTEIN TYR-1-RELATED"/>
    <property type="match status" value="1"/>
</dbReference>
<dbReference type="InterPro" id="IPR002227">
    <property type="entry name" value="Tyrosinase_Cu-bd"/>
</dbReference>
<dbReference type="GO" id="GO:0046872">
    <property type="term" value="F:metal ion binding"/>
    <property type="evidence" value="ECO:0007669"/>
    <property type="project" value="UniProtKB-KW"/>
</dbReference>
<sequence length="247" mass="28504">MGIRKNQACLTDEEKAAFVDAIQELKRNGEYQPYVDVHRKHFFHPIHQSAMFLPWHREFLHKFEIELQKVNRNVTIPYWDWTVDNSITSSIWRGNFMGAFTGLNRQLGANPFLPTRTQVKEAIDTTPYDTAPWRQVTSGFRSALEELHNGPHNWVGGVMAGAGSPEDPVFWLHHSNIDRLWAIWQREHLNEPYLPTSGTTGADELGLDDPMHEFREGEKNTLTPKDVLDHTSLGYQYDNYSLDPVDC</sequence>
<accession>A0A4Y8T033</accession>
<dbReference type="PRINTS" id="PR00092">
    <property type="entry name" value="TYROSINASE"/>
</dbReference>
<dbReference type="InterPro" id="IPR008922">
    <property type="entry name" value="Di-copper_centre_dom_sf"/>
</dbReference>
<evidence type="ECO:0000313" key="6">
    <source>
        <dbReference type="EMBL" id="TFF44250.1"/>
    </source>
</evidence>
<protein>
    <submittedName>
        <fullName evidence="6">Tyrosinase family protein</fullName>
    </submittedName>
</protein>
<keyword evidence="2" id="KW-0479">Metal-binding</keyword>
<dbReference type="Gene3D" id="1.10.1280.10">
    <property type="entry name" value="Di-copper center containing domain from catechol oxidase"/>
    <property type="match status" value="2"/>
</dbReference>
<evidence type="ECO:0000259" key="5">
    <source>
        <dbReference type="PROSITE" id="PS00498"/>
    </source>
</evidence>
<evidence type="ECO:0000313" key="7">
    <source>
        <dbReference type="Proteomes" id="UP000297630"/>
    </source>
</evidence>
<keyword evidence="3" id="KW-0186">Copper</keyword>
<dbReference type="PANTHER" id="PTHR11474">
    <property type="entry name" value="TYROSINASE FAMILY MEMBER"/>
    <property type="match status" value="1"/>
</dbReference>
<dbReference type="OMA" id="SLWAPDF"/>
<feature type="domain" description="Tyrosinase copper-binding" evidence="4">
    <location>
        <begin position="47"/>
        <end position="64"/>
    </location>
</feature>
<dbReference type="RefSeq" id="WP_000512863.1">
    <property type="nucleotide sequence ID" value="NZ_CP176861.1"/>
</dbReference>
<dbReference type="SUPFAM" id="SSF48056">
    <property type="entry name" value="Di-copper centre-containing domain"/>
    <property type="match status" value="1"/>
</dbReference>
<dbReference type="PROSITE" id="PS00498">
    <property type="entry name" value="TYROSINASE_2"/>
    <property type="match status" value="1"/>
</dbReference>
<dbReference type="PROSITE" id="PS00497">
    <property type="entry name" value="TYROSINASE_1"/>
    <property type="match status" value="1"/>
</dbReference>
<feature type="domain" description="Tyrosinase copper-binding" evidence="5">
    <location>
        <begin position="167"/>
        <end position="178"/>
    </location>
</feature>
<dbReference type="SMR" id="A0A4Y8T033"/>
<evidence type="ECO:0000256" key="2">
    <source>
        <dbReference type="ARBA" id="ARBA00022723"/>
    </source>
</evidence>
<reference evidence="6 7" key="1">
    <citation type="submission" date="2019-01" db="EMBL/GenBank/DDBJ databases">
        <title>Draft genome sequence of Bacillus sp. DPC6431.</title>
        <authorList>
            <person name="Arbulu S."/>
            <person name="Murphy K."/>
            <person name="O'Sullivan O."/>
            <person name="Rea M.C."/>
            <person name="Hill C."/>
            <person name="Ross R.P."/>
        </authorList>
    </citation>
    <scope>NUCLEOTIDE SEQUENCE [LARGE SCALE GENOMIC DNA]</scope>
    <source>
        <strain evidence="6 7">DPC6431</strain>
    </source>
</reference>
<comment type="similarity">
    <text evidence="1">Belongs to the tyrosinase family.</text>
</comment>
<evidence type="ECO:0000259" key="4">
    <source>
        <dbReference type="PROSITE" id="PS00497"/>
    </source>
</evidence>
<dbReference type="InterPro" id="IPR050316">
    <property type="entry name" value="Tyrosinase/Hemocyanin"/>
</dbReference>
<dbReference type="GeneID" id="92800190"/>
<dbReference type="AlphaFoldDB" id="A0A4Y8T033"/>
<dbReference type="GO" id="GO:0016491">
    <property type="term" value="F:oxidoreductase activity"/>
    <property type="evidence" value="ECO:0007669"/>
    <property type="project" value="InterPro"/>
</dbReference>
<dbReference type="Pfam" id="PF00264">
    <property type="entry name" value="Tyrosinase"/>
    <property type="match status" value="2"/>
</dbReference>
<proteinExistence type="inferred from homology"/>
<evidence type="ECO:0000256" key="1">
    <source>
        <dbReference type="ARBA" id="ARBA00009928"/>
    </source>
</evidence>
<organism evidence="6 7">
    <name type="scientific">Bacillus thuringiensis</name>
    <dbReference type="NCBI Taxonomy" id="1428"/>
    <lineage>
        <taxon>Bacteria</taxon>
        <taxon>Bacillati</taxon>
        <taxon>Bacillota</taxon>
        <taxon>Bacilli</taxon>
        <taxon>Bacillales</taxon>
        <taxon>Bacillaceae</taxon>
        <taxon>Bacillus</taxon>
        <taxon>Bacillus cereus group</taxon>
    </lineage>
</organism>